<dbReference type="PANTHER" id="PTHR34861:SF10">
    <property type="entry name" value="CYCLASE"/>
    <property type="match status" value="1"/>
</dbReference>
<reference evidence="2 3" key="1">
    <citation type="submission" date="2023-08" db="EMBL/GenBank/DDBJ databases">
        <title>Black Yeasts Isolated from many extreme environments.</title>
        <authorList>
            <person name="Coleine C."/>
            <person name="Stajich J.E."/>
            <person name="Selbmann L."/>
        </authorList>
    </citation>
    <scope>NUCLEOTIDE SEQUENCE [LARGE SCALE GENOMIC DNA]</scope>
    <source>
        <strain evidence="2 3">CCFEE 6328</strain>
    </source>
</reference>
<dbReference type="InterPro" id="IPR007325">
    <property type="entry name" value="KFase/CYL"/>
</dbReference>
<dbReference type="Pfam" id="PF04199">
    <property type="entry name" value="Cyclase"/>
    <property type="match status" value="1"/>
</dbReference>
<proteinExistence type="inferred from homology"/>
<dbReference type="EMBL" id="JAVRRF010000062">
    <property type="protein sequence ID" value="KAK5048388.1"/>
    <property type="molecule type" value="Genomic_DNA"/>
</dbReference>
<evidence type="ECO:0008006" key="4">
    <source>
        <dbReference type="Google" id="ProtNLM"/>
    </source>
</evidence>
<dbReference type="PANTHER" id="PTHR34861">
    <property type="match status" value="1"/>
</dbReference>
<dbReference type="InterPro" id="IPR037175">
    <property type="entry name" value="KFase_sf"/>
</dbReference>
<dbReference type="Gene3D" id="3.50.30.50">
    <property type="entry name" value="Putative cyclase"/>
    <property type="match status" value="1"/>
</dbReference>
<comment type="caution">
    <text evidence="2">The sequence shown here is derived from an EMBL/GenBank/DDBJ whole genome shotgun (WGS) entry which is preliminary data.</text>
</comment>
<gene>
    <name evidence="2" type="ORF">LTR69_011414</name>
</gene>
<dbReference type="SUPFAM" id="SSF102198">
    <property type="entry name" value="Putative cyclase"/>
    <property type="match status" value="1"/>
</dbReference>
<keyword evidence="3" id="KW-1185">Reference proteome</keyword>
<dbReference type="Proteomes" id="UP001345691">
    <property type="component" value="Unassembled WGS sequence"/>
</dbReference>
<protein>
    <recommendedName>
        <fullName evidence="4">Cyclase</fullName>
    </recommendedName>
</protein>
<name>A0ABR0IUY1_9EURO</name>
<evidence type="ECO:0000313" key="2">
    <source>
        <dbReference type="EMBL" id="KAK5048388.1"/>
    </source>
</evidence>
<sequence length="355" mass="39521">MRPMSLPKFHELPQVSAAPQGCAWGLFDENGIKDQVGTLNLLTPTVVIEASKKIRTGESVVLNWGLENPPSPYYREKFEHEIIDVGKHYNMPIQCFDDTLKFNTQSSSQWDGFSELGILLQVTRSHSQSQGTGAMQNLDSITMGSCTTIWSEMPMAACTVGLILCPQTPQLMCQDWSERGGIVARGVLVNFVAWAERNQVDIKPASRQVISLDVIKEILREENIDLTTGDILILRTGLIQAYNKCKNDEERDALMRTSQTIGAEASENMVQWLWNNHFSTVAGDAAAFEAQPFAEDYALRDYLLVWWGMPIGEMWDLEALAAKCQALKRWTFFVTSAPLNVKGGVASPPNALAVF</sequence>
<evidence type="ECO:0000256" key="1">
    <source>
        <dbReference type="ARBA" id="ARBA00007865"/>
    </source>
</evidence>
<accession>A0ABR0IUY1</accession>
<evidence type="ECO:0000313" key="3">
    <source>
        <dbReference type="Proteomes" id="UP001345691"/>
    </source>
</evidence>
<organism evidence="2 3">
    <name type="scientific">Exophiala sideris</name>
    <dbReference type="NCBI Taxonomy" id="1016849"/>
    <lineage>
        <taxon>Eukaryota</taxon>
        <taxon>Fungi</taxon>
        <taxon>Dikarya</taxon>
        <taxon>Ascomycota</taxon>
        <taxon>Pezizomycotina</taxon>
        <taxon>Eurotiomycetes</taxon>
        <taxon>Chaetothyriomycetidae</taxon>
        <taxon>Chaetothyriales</taxon>
        <taxon>Herpotrichiellaceae</taxon>
        <taxon>Exophiala</taxon>
    </lineage>
</organism>
<comment type="similarity">
    <text evidence="1">Belongs to the Cyclase 1 superfamily.</text>
</comment>